<dbReference type="AlphaFoldDB" id="A0A2G1WEA9"/>
<gene>
    <name evidence="2" type="ORF">CEE69_00915</name>
</gene>
<feature type="transmembrane region" description="Helical" evidence="1">
    <location>
        <begin position="86"/>
        <end position="113"/>
    </location>
</feature>
<proteinExistence type="predicted"/>
<keyword evidence="1" id="KW-1133">Transmembrane helix</keyword>
<name>A0A2G1WEA9_9BACT</name>
<dbReference type="EMBL" id="NIZW01000001">
    <property type="protein sequence ID" value="PHQ36969.1"/>
    <property type="molecule type" value="Genomic_DNA"/>
</dbReference>
<evidence type="ECO:0000313" key="2">
    <source>
        <dbReference type="EMBL" id="PHQ36969.1"/>
    </source>
</evidence>
<protein>
    <submittedName>
        <fullName evidence="2">Uncharacterized protein</fullName>
    </submittedName>
</protein>
<dbReference type="Proteomes" id="UP000225740">
    <property type="component" value="Unassembled WGS sequence"/>
</dbReference>
<evidence type="ECO:0000256" key="1">
    <source>
        <dbReference type="SAM" id="Phobius"/>
    </source>
</evidence>
<evidence type="ECO:0000313" key="3">
    <source>
        <dbReference type="Proteomes" id="UP000225740"/>
    </source>
</evidence>
<sequence>MSQRRHREVVMKMTLKECLQGMAAEIRWGISDAAEHSVRFTHFLLDAVGAVLGGVSRLLGRPYRRGFSQVDTQLAKRGTPEELRKAIGFALGFPALVVRIALIGVVAILWVVYAPQVVFHTWETVVKVDRYPNKKRTPKMSRPTQRVDDFDDVRVRVSELTQ</sequence>
<keyword evidence="3" id="KW-1185">Reference proteome</keyword>
<comment type="caution">
    <text evidence="2">The sequence shown here is derived from an EMBL/GenBank/DDBJ whole genome shotgun (WGS) entry which is preliminary data.</text>
</comment>
<accession>A0A2G1WEA9</accession>
<keyword evidence="1" id="KW-0812">Transmembrane</keyword>
<keyword evidence="1" id="KW-0472">Membrane</keyword>
<reference evidence="2 3" key="1">
    <citation type="submission" date="2017-06" db="EMBL/GenBank/DDBJ databases">
        <title>Description of Rhodopirellula bahusiensis sp. nov.</title>
        <authorList>
            <person name="Kizina J."/>
            <person name="Harder J."/>
        </authorList>
    </citation>
    <scope>NUCLEOTIDE SEQUENCE [LARGE SCALE GENOMIC DNA]</scope>
    <source>
        <strain evidence="2 3">SWK21</strain>
    </source>
</reference>
<organism evidence="2 3">
    <name type="scientific">Rhodopirellula bahusiensis</name>
    <dbReference type="NCBI Taxonomy" id="2014065"/>
    <lineage>
        <taxon>Bacteria</taxon>
        <taxon>Pseudomonadati</taxon>
        <taxon>Planctomycetota</taxon>
        <taxon>Planctomycetia</taxon>
        <taxon>Pirellulales</taxon>
        <taxon>Pirellulaceae</taxon>
        <taxon>Rhodopirellula</taxon>
    </lineage>
</organism>